<protein>
    <submittedName>
        <fullName evidence="1">Uncharacterized protein</fullName>
    </submittedName>
</protein>
<evidence type="ECO:0000313" key="2">
    <source>
        <dbReference type="Proteomes" id="UP000323274"/>
    </source>
</evidence>
<reference evidence="1 2" key="1">
    <citation type="submission" date="2019-04" db="EMBL/GenBank/DDBJ databases">
        <title>A pseudo-fructophilic Leuconostoc citreum strain F192-5 isolated from peel of satsuma mandarin: the first report for isolation and characterization of strain-dependent fructophilic-like characteristics.</title>
        <authorList>
            <person name="Maeno S."/>
            <person name="Tanizawa Y."/>
            <person name="Kajikawa A."/>
            <person name="Kanesaki Y."/>
            <person name="Kubota E."/>
            <person name="Arita M."/>
            <person name="Leon D."/>
            <person name="Endo A."/>
        </authorList>
    </citation>
    <scope>NUCLEOTIDE SEQUENCE [LARGE SCALE GENOMIC DNA]</scope>
    <source>
        <strain evidence="1 2">F192-5</strain>
    </source>
</reference>
<organism evidence="1 2">
    <name type="scientific">Leuconostoc citreum</name>
    <dbReference type="NCBI Taxonomy" id="33964"/>
    <lineage>
        <taxon>Bacteria</taxon>
        <taxon>Bacillati</taxon>
        <taxon>Bacillota</taxon>
        <taxon>Bacilli</taxon>
        <taxon>Lactobacillales</taxon>
        <taxon>Lactobacillaceae</taxon>
        <taxon>Leuconostoc</taxon>
    </lineage>
</organism>
<accession>A0A5A5TYZ8</accession>
<gene>
    <name evidence="1" type="ORF">LCIT_03640</name>
</gene>
<name>A0A5A5TYZ8_LEUCI</name>
<comment type="caution">
    <text evidence="1">The sequence shown here is derived from an EMBL/GenBank/DDBJ whole genome shotgun (WGS) entry which is preliminary data.</text>
</comment>
<sequence>MTVNWKKRPNLIDNVSAIGVGKAIYAAPDGDKVNARLLVAADGFHMLPCDFEGLLLESLSFATMSGNQYVISFDDSGNMIINGNHKEVGLTSPNGTKFIVSVDDEGNLKATKEVSDATRNTTLKQS</sequence>
<proteinExistence type="predicted"/>
<dbReference type="RefSeq" id="WP_149333739.1">
    <property type="nucleotide sequence ID" value="NZ_BJJW01000002.1"/>
</dbReference>
<dbReference type="EMBL" id="BJJW01000002">
    <property type="protein sequence ID" value="GDZ83122.1"/>
    <property type="molecule type" value="Genomic_DNA"/>
</dbReference>
<dbReference type="Proteomes" id="UP000323274">
    <property type="component" value="Unassembled WGS sequence"/>
</dbReference>
<evidence type="ECO:0000313" key="1">
    <source>
        <dbReference type="EMBL" id="GDZ83122.1"/>
    </source>
</evidence>
<dbReference type="AlphaFoldDB" id="A0A5A5TYZ8"/>